<proteinExistence type="predicted"/>
<dbReference type="Proteomes" id="UP000240971">
    <property type="component" value="Unassembled WGS sequence"/>
</dbReference>
<dbReference type="SUPFAM" id="SSF48452">
    <property type="entry name" value="TPR-like"/>
    <property type="match status" value="1"/>
</dbReference>
<evidence type="ECO:0000313" key="3">
    <source>
        <dbReference type="Proteomes" id="UP000240971"/>
    </source>
</evidence>
<dbReference type="Gene3D" id="1.25.40.10">
    <property type="entry name" value="Tetratricopeptide repeat domain"/>
    <property type="match status" value="1"/>
</dbReference>
<sequence>MEIQDKKLATAIEAIWDAAEVLFEKKDLARYVLKLEEAWDLLPLPKELYDDSYHIASFIAETYLELKDFPYALKWARTLQHCDPERADDGGREFILGKVLFDSKEMSEAEVQLSIAMHKSAGRVFEGADEKYLHAFKGIASVVEEELPDSIYEQIEQLSEAGNDLADADNYDGAIAKFTEALELIPAPKNNWEASTWLYASIGDMQFLKDDFKAAADNFFDALNGPDAQTVGFIHLRLGECLLELKQEDKSLDHLLRAYMLEGAEIFAAEDSKYFDFLRERVEL</sequence>
<keyword evidence="3" id="KW-1185">Reference proteome</keyword>
<dbReference type="EMBL" id="PYAW01000002">
    <property type="protein sequence ID" value="PSL47172.1"/>
    <property type="molecule type" value="Genomic_DNA"/>
</dbReference>
<dbReference type="InterPro" id="IPR011990">
    <property type="entry name" value="TPR-like_helical_dom_sf"/>
</dbReference>
<organism evidence="2 3">
    <name type="scientific">Chitinophaga niastensis</name>
    <dbReference type="NCBI Taxonomy" id="536980"/>
    <lineage>
        <taxon>Bacteria</taxon>
        <taxon>Pseudomonadati</taxon>
        <taxon>Bacteroidota</taxon>
        <taxon>Chitinophagia</taxon>
        <taxon>Chitinophagales</taxon>
        <taxon>Chitinophagaceae</taxon>
        <taxon>Chitinophaga</taxon>
    </lineage>
</organism>
<evidence type="ECO:0000313" key="2">
    <source>
        <dbReference type="EMBL" id="PSL47172.1"/>
    </source>
</evidence>
<dbReference type="RefSeq" id="WP_211301971.1">
    <property type="nucleotide sequence ID" value="NZ_PYAW01000002.1"/>
</dbReference>
<reference evidence="2 3" key="1">
    <citation type="submission" date="2018-03" db="EMBL/GenBank/DDBJ databases">
        <title>Genomic Encyclopedia of Archaeal and Bacterial Type Strains, Phase II (KMG-II): from individual species to whole genera.</title>
        <authorList>
            <person name="Goeker M."/>
        </authorList>
    </citation>
    <scope>NUCLEOTIDE SEQUENCE [LARGE SCALE GENOMIC DNA]</scope>
    <source>
        <strain evidence="2 3">DSM 24859</strain>
    </source>
</reference>
<comment type="caution">
    <text evidence="2">The sequence shown here is derived from an EMBL/GenBank/DDBJ whole genome shotgun (WGS) entry which is preliminary data.</text>
</comment>
<evidence type="ECO:0000256" key="1">
    <source>
        <dbReference type="PROSITE-ProRule" id="PRU00339"/>
    </source>
</evidence>
<name>A0A2P8HLS8_CHINA</name>
<accession>A0A2P8HLS8</accession>
<dbReference type="PROSITE" id="PS50005">
    <property type="entry name" value="TPR"/>
    <property type="match status" value="1"/>
</dbReference>
<gene>
    <name evidence="2" type="ORF">CLV51_10217</name>
</gene>
<keyword evidence="1" id="KW-0802">TPR repeat</keyword>
<dbReference type="AlphaFoldDB" id="A0A2P8HLS8"/>
<feature type="repeat" description="TPR" evidence="1">
    <location>
        <begin position="155"/>
        <end position="188"/>
    </location>
</feature>
<dbReference type="SMART" id="SM00028">
    <property type="entry name" value="TPR"/>
    <property type="match status" value="3"/>
</dbReference>
<protein>
    <submittedName>
        <fullName evidence="2">Uncharacterized protein</fullName>
    </submittedName>
</protein>
<dbReference type="InterPro" id="IPR019734">
    <property type="entry name" value="TPR_rpt"/>
</dbReference>